<evidence type="ECO:0000259" key="3">
    <source>
        <dbReference type="Pfam" id="PF20041"/>
    </source>
</evidence>
<evidence type="ECO:0000256" key="1">
    <source>
        <dbReference type="SAM" id="MobiDB-lite"/>
    </source>
</evidence>
<dbReference type="Proteomes" id="UP000515369">
    <property type="component" value="Chromosome"/>
</dbReference>
<proteinExistence type="predicted"/>
<feature type="region of interest" description="Disordered" evidence="1">
    <location>
        <begin position="946"/>
        <end position="1004"/>
    </location>
</feature>
<dbReference type="PANTHER" id="PTHR32305">
    <property type="match status" value="1"/>
</dbReference>
<dbReference type="InterPro" id="IPR022385">
    <property type="entry name" value="Rhs_assc_core"/>
</dbReference>
<dbReference type="Pfam" id="PF20041">
    <property type="entry name" value="DUF6443"/>
    <property type="match status" value="1"/>
</dbReference>
<evidence type="ECO:0000256" key="2">
    <source>
        <dbReference type="SAM" id="SignalP"/>
    </source>
</evidence>
<evidence type="ECO:0000313" key="4">
    <source>
        <dbReference type="EMBL" id="QMW02853.1"/>
    </source>
</evidence>
<dbReference type="EMBL" id="CP059732">
    <property type="protein sequence ID" value="QMW02853.1"/>
    <property type="molecule type" value="Genomic_DNA"/>
</dbReference>
<dbReference type="Gene3D" id="2.180.10.10">
    <property type="entry name" value="RHS repeat-associated core"/>
    <property type="match status" value="1"/>
</dbReference>
<dbReference type="NCBIfam" id="TIGR03696">
    <property type="entry name" value="Rhs_assc_core"/>
    <property type="match status" value="1"/>
</dbReference>
<feature type="compositionally biased region" description="Low complexity" evidence="1">
    <location>
        <begin position="539"/>
        <end position="552"/>
    </location>
</feature>
<dbReference type="KEGG" id="sfol:H3H32_34010"/>
<evidence type="ECO:0000313" key="5">
    <source>
        <dbReference type="Proteomes" id="UP000515369"/>
    </source>
</evidence>
<organism evidence="4 5">
    <name type="scientific">Spirosoma foliorum</name>
    <dbReference type="NCBI Taxonomy" id="2710596"/>
    <lineage>
        <taxon>Bacteria</taxon>
        <taxon>Pseudomonadati</taxon>
        <taxon>Bacteroidota</taxon>
        <taxon>Cytophagia</taxon>
        <taxon>Cytophagales</taxon>
        <taxon>Cytophagaceae</taxon>
        <taxon>Spirosoma</taxon>
    </lineage>
</organism>
<accession>A0A7G5GVG1</accession>
<sequence length="1171" mass="128908">MRQSLFSQLILGILLLLFVCFSAWAQVSPSAGQNYVVEQTPRTAQTSVSLNSSYVDVPATVSYLDGLGRPTQTVQVRGAGDASTDIVTSSTSYDAYGRPNQSFLPVPGGVGGTFLSSPQSSGASFYGDTNPYSETIYEASPLNRPTQQWGPGQNWRTANRKQQLSYGVPGDGATSSGIIRFKVNFFSNVIYGNIEGGSGWDYFGPFDIASRTTTDEQNNQTIEYTDLQGRMIRRDVVLPSQTLTTVYVYDSYERLAAVIPPKLYDWFVANGSAAALYFYTNGDSNTPNLQFIDNCYVYQYDARGRVIRKHIPSAGWTDLVYDQLDRLVMSQDQQDKAEGKWRFTRYDGLNRVVATGRMPLSRAADDLRADFTGVSNETFPSTVNPFGTDLLTESFYDNYTGSPLTFSIIFSSGAPSPWPNATQPNATGLLTRSGVRNLETGAWYSSAFWYDDKARVIQHQSQNHLGFIEHTDTHYQFNGEVLISRFTDEETISSDRYFAYDHLSRPISVSFTPADEPFEMARYSYDAIGRLGQKLIQPTGSGTVTGGNNSITRTANPPTGTTLDQAPDFVEILPDNFDLNYQSNANGLYEAKIGPATGSTTTPALQTLDYRYHIRGWLRGVNVDAMGQPVLNISRGDVFAFGLDYETAGFYDGNIGKQRWLGSRQPSQTRQYTYAYDTASRLSGATYTGASGENYSLFNMSYDQNGNIQTLNRAGIDQLTYSYGEGNKLLSVSDATSNTAGFADGNTSGNDYEYWPDGSLKKDLNRGITDIQYNLLKLPKQISFSTGKVVSYTYTATGQKLRMSSSTGQIRDYLAESENLNGQFDCLYTPEGRAFSGGYEYYHKDHLGNIRAVYWDSLGVLKVNQWRDYDPWGLELSELSSGNSTNRLKFNGKESLAEVGGGVLDYGARLYDATIGRWGVVDPLAEVNRRFSPFVYGNNNPVRMIDPDGREAKDQTNQGFEYSDGYSKQNSRNTTGSVSFEGAYQNGEGSGGEEPIKGGGFPKGEIRSTAEQNAVIRPADGLRQTEVDKAAQLGVDIAWTVEGGATLLKLTKWFKSLVSFSKAVVEGSEDILKLFSGTEKAWQSGATPNSVYTYLSSDGKAVSNYIYNAEGKVIYQVDFGKHGKYLSGHGHEMTIPGNLGSGHQGHIPYNLVPSQYLQVPKGVSYSTPIGH</sequence>
<dbReference type="AlphaFoldDB" id="A0A7G5GVG1"/>
<dbReference type="InterPro" id="IPR045619">
    <property type="entry name" value="DUF6443"/>
</dbReference>
<feature type="domain" description="DUF6443" evidence="3">
    <location>
        <begin position="40"/>
        <end position="166"/>
    </location>
</feature>
<reference evidence="4 5" key="1">
    <citation type="submission" date="2020-07" db="EMBL/GenBank/DDBJ databases">
        <title>Spirosoma foliorum sp. nov., isolated from the leaves on the Nejang mountain Korea, Republic of.</title>
        <authorList>
            <person name="Ho H."/>
            <person name="Lee Y.-J."/>
            <person name="Nurcahyanto D.-A."/>
            <person name="Kim S.-G."/>
        </authorList>
    </citation>
    <scope>NUCLEOTIDE SEQUENCE [LARGE SCALE GENOMIC DNA]</scope>
    <source>
        <strain evidence="4 5">PL0136</strain>
    </source>
</reference>
<protein>
    <submittedName>
        <fullName evidence="4">RHS repeat-associated core domain-containing protein</fullName>
    </submittedName>
</protein>
<feature type="compositionally biased region" description="Polar residues" evidence="1">
    <location>
        <begin position="553"/>
        <end position="563"/>
    </location>
</feature>
<dbReference type="InterPro" id="IPR050708">
    <property type="entry name" value="T6SS_VgrG/RHS"/>
</dbReference>
<feature type="compositionally biased region" description="Gly residues" evidence="1">
    <location>
        <begin position="988"/>
        <end position="1002"/>
    </location>
</feature>
<feature type="signal peptide" evidence="2">
    <location>
        <begin position="1"/>
        <end position="25"/>
    </location>
</feature>
<feature type="compositionally biased region" description="Polar residues" evidence="1">
    <location>
        <begin position="955"/>
        <end position="978"/>
    </location>
</feature>
<dbReference type="RefSeq" id="WP_182460145.1">
    <property type="nucleotide sequence ID" value="NZ_CP059732.1"/>
</dbReference>
<name>A0A7G5GVG1_9BACT</name>
<feature type="chain" id="PRO_5028966506" evidence="2">
    <location>
        <begin position="26"/>
        <end position="1171"/>
    </location>
</feature>
<gene>
    <name evidence="4" type="ORF">H3H32_34010</name>
</gene>
<feature type="region of interest" description="Disordered" evidence="1">
    <location>
        <begin position="539"/>
        <end position="563"/>
    </location>
</feature>
<keyword evidence="5" id="KW-1185">Reference proteome</keyword>
<keyword evidence="2" id="KW-0732">Signal</keyword>
<dbReference type="PANTHER" id="PTHR32305:SF15">
    <property type="entry name" value="PROTEIN RHSA-RELATED"/>
    <property type="match status" value="1"/>
</dbReference>